<dbReference type="InterPro" id="IPR000524">
    <property type="entry name" value="Tscrpt_reg_HTH_GntR"/>
</dbReference>
<name>A0ABT5TE03_9RHOB</name>
<dbReference type="PANTHER" id="PTHR43537">
    <property type="entry name" value="TRANSCRIPTIONAL REGULATOR, GNTR FAMILY"/>
    <property type="match status" value="1"/>
</dbReference>
<evidence type="ECO:0000256" key="2">
    <source>
        <dbReference type="ARBA" id="ARBA00023125"/>
    </source>
</evidence>
<evidence type="ECO:0000259" key="4">
    <source>
        <dbReference type="PROSITE" id="PS50949"/>
    </source>
</evidence>
<dbReference type="SMART" id="SM00345">
    <property type="entry name" value="HTH_GNTR"/>
    <property type="match status" value="1"/>
</dbReference>
<dbReference type="Gene3D" id="1.20.120.530">
    <property type="entry name" value="GntR ligand-binding domain-like"/>
    <property type="match status" value="1"/>
</dbReference>
<evidence type="ECO:0000256" key="3">
    <source>
        <dbReference type="ARBA" id="ARBA00023163"/>
    </source>
</evidence>
<reference evidence="5" key="1">
    <citation type="submission" date="2023-02" db="EMBL/GenBank/DDBJ databases">
        <title>Description of Roseinatronobacter alkalisoli sp. nov., an alkaliphilic bacerium isolated from soda soil.</title>
        <authorList>
            <person name="Wei W."/>
        </authorList>
    </citation>
    <scope>NUCLEOTIDE SEQUENCE</scope>
    <source>
        <strain evidence="5">HJB301</strain>
    </source>
</reference>
<evidence type="ECO:0000313" key="5">
    <source>
        <dbReference type="EMBL" id="MDD7973345.1"/>
    </source>
</evidence>
<comment type="caution">
    <text evidence="5">The sequence shown here is derived from an EMBL/GenBank/DDBJ whole genome shotgun (WGS) entry which is preliminary data.</text>
</comment>
<keyword evidence="2" id="KW-0238">DNA-binding</keyword>
<dbReference type="Pfam" id="PF07729">
    <property type="entry name" value="FCD"/>
    <property type="match status" value="1"/>
</dbReference>
<dbReference type="Pfam" id="PF00392">
    <property type="entry name" value="GntR"/>
    <property type="match status" value="1"/>
</dbReference>
<dbReference type="Gene3D" id="1.10.10.10">
    <property type="entry name" value="Winged helix-like DNA-binding domain superfamily/Winged helix DNA-binding domain"/>
    <property type="match status" value="1"/>
</dbReference>
<dbReference type="InterPro" id="IPR036390">
    <property type="entry name" value="WH_DNA-bd_sf"/>
</dbReference>
<evidence type="ECO:0000313" key="6">
    <source>
        <dbReference type="Proteomes" id="UP001431784"/>
    </source>
</evidence>
<dbReference type="Proteomes" id="UP001431784">
    <property type="component" value="Unassembled WGS sequence"/>
</dbReference>
<dbReference type="SMART" id="SM00895">
    <property type="entry name" value="FCD"/>
    <property type="match status" value="1"/>
</dbReference>
<dbReference type="EMBL" id="JAQZSM010000031">
    <property type="protein sequence ID" value="MDD7973345.1"/>
    <property type="molecule type" value="Genomic_DNA"/>
</dbReference>
<dbReference type="InterPro" id="IPR008920">
    <property type="entry name" value="TF_FadR/GntR_C"/>
</dbReference>
<dbReference type="InterPro" id="IPR036388">
    <property type="entry name" value="WH-like_DNA-bd_sf"/>
</dbReference>
<sequence>MPQSSRQIVELLPGAAVGPQIHRILRDRIVRGHLMPGARISETELAAEYAVSRQPVREAFIKLAEENLLEIRPQRGTFVRRISLPAVLSAQFVREAVEADIVRILAVAPSPELITRLEGLLQEQIATANDPDPTDFVVLDESFHRAMAEAIGQAPAADILEGLKIQLNRTRHLTARQFSRHKVIEQHSAILDALRARDPDRASAMMRTHLQKILNDLPAIVEAMPECFDQTTRKTSA</sequence>
<dbReference type="PANTHER" id="PTHR43537:SF6">
    <property type="entry name" value="HTH-TYPE TRANSCRIPTIONAL REPRESSOR RSPR"/>
    <property type="match status" value="1"/>
</dbReference>
<proteinExistence type="predicted"/>
<evidence type="ECO:0000256" key="1">
    <source>
        <dbReference type="ARBA" id="ARBA00023015"/>
    </source>
</evidence>
<dbReference type="SUPFAM" id="SSF48008">
    <property type="entry name" value="GntR ligand-binding domain-like"/>
    <property type="match status" value="1"/>
</dbReference>
<keyword evidence="1" id="KW-0805">Transcription regulation</keyword>
<dbReference type="CDD" id="cd07377">
    <property type="entry name" value="WHTH_GntR"/>
    <property type="match status" value="1"/>
</dbReference>
<dbReference type="RefSeq" id="WP_274354015.1">
    <property type="nucleotide sequence ID" value="NZ_JAQZSM010000031.1"/>
</dbReference>
<dbReference type="SUPFAM" id="SSF46785">
    <property type="entry name" value="Winged helix' DNA-binding domain"/>
    <property type="match status" value="1"/>
</dbReference>
<organism evidence="5 6">
    <name type="scientific">Roseinatronobacter alkalisoli</name>
    <dbReference type="NCBI Taxonomy" id="3028235"/>
    <lineage>
        <taxon>Bacteria</taxon>
        <taxon>Pseudomonadati</taxon>
        <taxon>Pseudomonadota</taxon>
        <taxon>Alphaproteobacteria</taxon>
        <taxon>Rhodobacterales</taxon>
        <taxon>Paracoccaceae</taxon>
        <taxon>Roseinatronobacter</taxon>
    </lineage>
</organism>
<keyword evidence="3" id="KW-0804">Transcription</keyword>
<feature type="domain" description="HTH gntR-type" evidence="4">
    <location>
        <begin position="15"/>
        <end position="82"/>
    </location>
</feature>
<protein>
    <submittedName>
        <fullName evidence="5">GntR family transcriptional regulator</fullName>
    </submittedName>
</protein>
<accession>A0ABT5TE03</accession>
<dbReference type="PROSITE" id="PS50949">
    <property type="entry name" value="HTH_GNTR"/>
    <property type="match status" value="1"/>
</dbReference>
<keyword evidence="6" id="KW-1185">Reference proteome</keyword>
<gene>
    <name evidence="5" type="ORF">PUT78_19920</name>
</gene>
<dbReference type="InterPro" id="IPR011711">
    <property type="entry name" value="GntR_C"/>
</dbReference>